<dbReference type="EMBL" id="BK014761">
    <property type="protein sequence ID" value="DAD74495.1"/>
    <property type="molecule type" value="Genomic_DNA"/>
</dbReference>
<proteinExistence type="predicted"/>
<organism evidence="1">
    <name type="scientific">Siphoviridae sp. ctPL34</name>
    <dbReference type="NCBI Taxonomy" id="2826322"/>
    <lineage>
        <taxon>Viruses</taxon>
        <taxon>Duplodnaviria</taxon>
        <taxon>Heunggongvirae</taxon>
        <taxon>Uroviricota</taxon>
        <taxon>Caudoviricetes</taxon>
    </lineage>
</organism>
<sequence>MLTLQIHGEEKYDDVRNLFIPGIVTELKLEHSLLSLSKWESIWKVPFLGNRERTAEQSLSYIECMTIGRVNPLAYSHLTPEHAQKVADYINDPMTATTFRDRGPGSREIITSELIYYWMATFSIPFECEKWHLNRLMTLIRVCGEKNKDPKKMSRAEIARQNRSLNAARRAKMGSKG</sequence>
<reference evidence="1" key="1">
    <citation type="journal article" date="2021" name="Proc. Natl. Acad. Sci. U.S.A.">
        <title>A Catalog of Tens of Thousands of Viruses from Human Metagenomes Reveals Hidden Associations with Chronic Diseases.</title>
        <authorList>
            <person name="Tisza M.J."/>
            <person name="Buck C.B."/>
        </authorList>
    </citation>
    <scope>NUCLEOTIDE SEQUENCE</scope>
    <source>
        <strain evidence="1">CtPL34</strain>
    </source>
</reference>
<evidence type="ECO:0000313" key="1">
    <source>
        <dbReference type="EMBL" id="DAD74495.1"/>
    </source>
</evidence>
<accession>A0A8S5LXB2</accession>
<name>A0A8S5LXB2_9CAUD</name>
<protein>
    <submittedName>
        <fullName evidence="1">Uncharacterized protein</fullName>
    </submittedName>
</protein>